<evidence type="ECO:0000256" key="1">
    <source>
        <dbReference type="SAM" id="MobiDB-lite"/>
    </source>
</evidence>
<evidence type="ECO:0000313" key="2">
    <source>
        <dbReference type="Proteomes" id="UP000887565"/>
    </source>
</evidence>
<organism evidence="2 3">
    <name type="scientific">Romanomermis culicivorax</name>
    <name type="common">Nematode worm</name>
    <dbReference type="NCBI Taxonomy" id="13658"/>
    <lineage>
        <taxon>Eukaryota</taxon>
        <taxon>Metazoa</taxon>
        <taxon>Ecdysozoa</taxon>
        <taxon>Nematoda</taxon>
        <taxon>Enoplea</taxon>
        <taxon>Dorylaimia</taxon>
        <taxon>Mermithida</taxon>
        <taxon>Mermithoidea</taxon>
        <taxon>Mermithidae</taxon>
        <taxon>Romanomermis</taxon>
    </lineage>
</organism>
<keyword evidence="2" id="KW-1185">Reference proteome</keyword>
<protein>
    <submittedName>
        <fullName evidence="3">Uncharacterized protein</fullName>
    </submittedName>
</protein>
<dbReference type="Proteomes" id="UP000887565">
    <property type="component" value="Unplaced"/>
</dbReference>
<dbReference type="WBParaSite" id="nRc.2.0.1.t13223-RA">
    <property type="protein sequence ID" value="nRc.2.0.1.t13223-RA"/>
    <property type="gene ID" value="nRc.2.0.1.g13223"/>
</dbReference>
<sequence length="297" mass="33707">MWYRSDGNPKSHLTNWMNRIPKREPSFASDPRTYVCNRFALHPIIFNEEFRIETSVEEIEIDESNYMANPHSPTQYDALVAAFAAYHFPLPLPGMLFPEHHWKGYPPALKEKIQCILLPPMTPIAPVPQVAQTTPVMIQSTVQPQVPLPPRIVSQPPLVPQPPQPATLRGKTPSERTTRRCEQRDKQKARGEAERSFRPCRRQNPELRQPKQQRRQCNHCLPAKPIVTVHVTSLTLVMIATVETLSKVKPLPARAVNKNAPMIYGRTVLKACKNARCIQPVSTKMRTGASSADHRQS</sequence>
<dbReference type="AlphaFoldDB" id="A0A915IH95"/>
<feature type="region of interest" description="Disordered" evidence="1">
    <location>
        <begin position="147"/>
        <end position="216"/>
    </location>
</feature>
<proteinExistence type="predicted"/>
<feature type="compositionally biased region" description="Basic and acidic residues" evidence="1">
    <location>
        <begin position="172"/>
        <end position="209"/>
    </location>
</feature>
<accession>A0A915IH95</accession>
<name>A0A915IH95_ROMCU</name>
<reference evidence="3" key="1">
    <citation type="submission" date="2022-11" db="UniProtKB">
        <authorList>
            <consortium name="WormBaseParasite"/>
        </authorList>
    </citation>
    <scope>IDENTIFICATION</scope>
</reference>
<evidence type="ECO:0000313" key="3">
    <source>
        <dbReference type="WBParaSite" id="nRc.2.0.1.t13223-RA"/>
    </source>
</evidence>